<dbReference type="Gene3D" id="3.40.190.10">
    <property type="entry name" value="Periplasmic binding protein-like II"/>
    <property type="match status" value="2"/>
</dbReference>
<keyword evidence="4" id="KW-0804">Transcription</keyword>
<dbReference type="InterPro" id="IPR036390">
    <property type="entry name" value="WH_DNA-bd_sf"/>
</dbReference>
<dbReference type="Pfam" id="PF00126">
    <property type="entry name" value="HTH_1"/>
    <property type="match status" value="1"/>
</dbReference>
<dbReference type="CDD" id="cd08417">
    <property type="entry name" value="PBP2_Nitroaromatics_like"/>
    <property type="match status" value="1"/>
</dbReference>
<comment type="caution">
    <text evidence="6">The sequence shown here is derived from an EMBL/GenBank/DDBJ whole genome shotgun (WGS) entry which is preliminary data.</text>
</comment>
<dbReference type="PROSITE" id="PS50931">
    <property type="entry name" value="HTH_LYSR"/>
    <property type="match status" value="1"/>
</dbReference>
<evidence type="ECO:0000313" key="6">
    <source>
        <dbReference type="EMBL" id="GAA4651073.1"/>
    </source>
</evidence>
<dbReference type="PANTHER" id="PTHR30118:SF15">
    <property type="entry name" value="TRANSCRIPTIONAL REGULATORY PROTEIN"/>
    <property type="match status" value="1"/>
</dbReference>
<dbReference type="SUPFAM" id="SSF46785">
    <property type="entry name" value="Winged helix' DNA-binding domain"/>
    <property type="match status" value="1"/>
</dbReference>
<evidence type="ECO:0000256" key="4">
    <source>
        <dbReference type="ARBA" id="ARBA00023163"/>
    </source>
</evidence>
<evidence type="ECO:0000259" key="5">
    <source>
        <dbReference type="PROSITE" id="PS50931"/>
    </source>
</evidence>
<dbReference type="PANTHER" id="PTHR30118">
    <property type="entry name" value="HTH-TYPE TRANSCRIPTIONAL REGULATOR LEUO-RELATED"/>
    <property type="match status" value="1"/>
</dbReference>
<dbReference type="Proteomes" id="UP001500604">
    <property type="component" value="Unassembled WGS sequence"/>
</dbReference>
<dbReference type="PRINTS" id="PR00039">
    <property type="entry name" value="HTHLYSR"/>
</dbReference>
<dbReference type="SUPFAM" id="SSF53850">
    <property type="entry name" value="Periplasmic binding protein-like II"/>
    <property type="match status" value="1"/>
</dbReference>
<proteinExistence type="inferred from homology"/>
<comment type="similarity">
    <text evidence="1">Belongs to the LysR transcriptional regulatory family.</text>
</comment>
<accession>A0ABP8V4B1</accession>
<dbReference type="EMBL" id="BAABFL010000436">
    <property type="protein sequence ID" value="GAA4651073.1"/>
    <property type="molecule type" value="Genomic_DNA"/>
</dbReference>
<dbReference type="InterPro" id="IPR036388">
    <property type="entry name" value="WH-like_DNA-bd_sf"/>
</dbReference>
<organism evidence="6 7">
    <name type="scientific">Kistimonas scapharcae</name>
    <dbReference type="NCBI Taxonomy" id="1036133"/>
    <lineage>
        <taxon>Bacteria</taxon>
        <taxon>Pseudomonadati</taxon>
        <taxon>Pseudomonadota</taxon>
        <taxon>Gammaproteobacteria</taxon>
        <taxon>Oceanospirillales</taxon>
        <taxon>Endozoicomonadaceae</taxon>
        <taxon>Kistimonas</taxon>
    </lineage>
</organism>
<protein>
    <submittedName>
        <fullName evidence="6">LysR substrate-binding domain-containing protein</fullName>
    </submittedName>
</protein>
<name>A0ABP8V4B1_9GAMM</name>
<keyword evidence="7" id="KW-1185">Reference proteome</keyword>
<evidence type="ECO:0000313" key="7">
    <source>
        <dbReference type="Proteomes" id="UP001500604"/>
    </source>
</evidence>
<sequence>MDIEELRRYDLNLLVHLHVLLQECSVSRAARHLNLSQSAISRSLQRLREHFQDELFIRRPHGLQPTARALALQSDLATLLKQLSLLVHPAAFDPAQCKRHFTLSAMDHIAVQLIPDLLAWLRRVAPQVRLGLHPWNNDSIRDMASGRLDLAINFVAQDRPDLYQRTLCPATPVGMVSHDHPLASQTALTMAELLSVPHVKVDIAEFSEMGRFDRELARKGLARTIILETSDIQLGLEVAASNQALMIGTREMSKVLARRHNLVLLELPEGVTFMQLNYLLTWHRLQHKDPAQCWFRQVIYDHCLSLR</sequence>
<keyword evidence="3" id="KW-0238">DNA-binding</keyword>
<dbReference type="InterPro" id="IPR005119">
    <property type="entry name" value="LysR_subst-bd"/>
</dbReference>
<dbReference type="InterPro" id="IPR000847">
    <property type="entry name" value="LysR_HTH_N"/>
</dbReference>
<feature type="domain" description="HTH lysR-type" evidence="5">
    <location>
        <begin position="9"/>
        <end position="66"/>
    </location>
</feature>
<dbReference type="InterPro" id="IPR050389">
    <property type="entry name" value="LysR-type_TF"/>
</dbReference>
<evidence type="ECO:0000256" key="1">
    <source>
        <dbReference type="ARBA" id="ARBA00009437"/>
    </source>
</evidence>
<dbReference type="Pfam" id="PF03466">
    <property type="entry name" value="LysR_substrate"/>
    <property type="match status" value="1"/>
</dbReference>
<evidence type="ECO:0000256" key="2">
    <source>
        <dbReference type="ARBA" id="ARBA00023015"/>
    </source>
</evidence>
<reference evidence="7" key="1">
    <citation type="journal article" date="2019" name="Int. J. Syst. Evol. Microbiol.">
        <title>The Global Catalogue of Microorganisms (GCM) 10K type strain sequencing project: providing services to taxonomists for standard genome sequencing and annotation.</title>
        <authorList>
            <consortium name="The Broad Institute Genomics Platform"/>
            <consortium name="The Broad Institute Genome Sequencing Center for Infectious Disease"/>
            <person name="Wu L."/>
            <person name="Ma J."/>
        </authorList>
    </citation>
    <scope>NUCLEOTIDE SEQUENCE [LARGE SCALE GENOMIC DNA]</scope>
    <source>
        <strain evidence="7">JCM 17805</strain>
    </source>
</reference>
<keyword evidence="2" id="KW-0805">Transcription regulation</keyword>
<dbReference type="InterPro" id="IPR037402">
    <property type="entry name" value="YidZ_PBP2"/>
</dbReference>
<dbReference type="Gene3D" id="1.10.10.10">
    <property type="entry name" value="Winged helix-like DNA-binding domain superfamily/Winged helix DNA-binding domain"/>
    <property type="match status" value="1"/>
</dbReference>
<evidence type="ECO:0000256" key="3">
    <source>
        <dbReference type="ARBA" id="ARBA00023125"/>
    </source>
</evidence>
<gene>
    <name evidence="6" type="ORF">GCM10023116_33560</name>
</gene>
<dbReference type="RefSeq" id="WP_211830404.1">
    <property type="nucleotide sequence ID" value="NZ_BAABFL010000436.1"/>
</dbReference>